<feature type="region of interest" description="Disordered" evidence="1">
    <location>
        <begin position="249"/>
        <end position="268"/>
    </location>
</feature>
<feature type="compositionally biased region" description="Low complexity" evidence="1">
    <location>
        <begin position="13"/>
        <end position="33"/>
    </location>
</feature>
<dbReference type="Proteomes" id="UP000032066">
    <property type="component" value="Unassembled WGS sequence"/>
</dbReference>
<feature type="region of interest" description="Disordered" evidence="1">
    <location>
        <begin position="13"/>
        <end position="46"/>
    </location>
</feature>
<gene>
    <name evidence="2" type="ORF">TR51_26450</name>
</gene>
<name>A0A0D0N394_KITGR</name>
<proteinExistence type="predicted"/>
<evidence type="ECO:0000256" key="1">
    <source>
        <dbReference type="SAM" id="MobiDB-lite"/>
    </source>
</evidence>
<evidence type="ECO:0000313" key="2">
    <source>
        <dbReference type="EMBL" id="KIQ62550.1"/>
    </source>
</evidence>
<sequence length="268" mass="27304">MACLAAGLLTACGSSGSSGTAADTKPASSASAASGGGQDSGQGSATLGSKETLLASAAVMEKAGSAKLSVSGGTEGTGEFVWKTPKTFLLNTKVDGKDSKVLFVGDVMYMGVGADMAEQAGGKTWMKVDSKAAAQDTPGGSGAGGFAFTMELMDPAVQLAVAAPTAIQSGTETVAGQFTKHFRSEVPLDVLVEKMSLTPELKTQVLTELKKKGSTVTTEFWINAKGELVQQLSKGLATGTAKIVYSGLGTVQPTRPRPTPRSSRWPIC</sequence>
<dbReference type="STRING" id="2064.TR51_26450"/>
<evidence type="ECO:0008006" key="4">
    <source>
        <dbReference type="Google" id="ProtNLM"/>
    </source>
</evidence>
<protein>
    <recommendedName>
        <fullName evidence="4">Lipoprotein</fullName>
    </recommendedName>
</protein>
<dbReference type="Gene3D" id="2.50.20.20">
    <property type="match status" value="1"/>
</dbReference>
<comment type="caution">
    <text evidence="2">The sequence shown here is derived from an EMBL/GenBank/DDBJ whole genome shotgun (WGS) entry which is preliminary data.</text>
</comment>
<dbReference type="AlphaFoldDB" id="A0A0D0N394"/>
<dbReference type="EMBL" id="JXZB01000004">
    <property type="protein sequence ID" value="KIQ62550.1"/>
    <property type="molecule type" value="Genomic_DNA"/>
</dbReference>
<dbReference type="PATRIC" id="fig|2064.6.peg.5625"/>
<reference evidence="2 3" key="1">
    <citation type="submission" date="2015-02" db="EMBL/GenBank/DDBJ databases">
        <title>Draft genome sequence of Kitasatospora griseola MF730-N6, a bafilomycin, terpentecin and satosporin producer.</title>
        <authorList>
            <person name="Arens J.C."/>
            <person name="Haltli B."/>
            <person name="Kerr R.G."/>
        </authorList>
    </citation>
    <scope>NUCLEOTIDE SEQUENCE [LARGE SCALE GENOMIC DNA]</scope>
    <source>
        <strain evidence="2 3">MF730-N6</strain>
    </source>
</reference>
<keyword evidence="3" id="KW-1185">Reference proteome</keyword>
<evidence type="ECO:0000313" key="3">
    <source>
        <dbReference type="Proteomes" id="UP000032066"/>
    </source>
</evidence>
<accession>A0A0D0N394</accession>
<organism evidence="2 3">
    <name type="scientific">Kitasatospora griseola</name>
    <name type="common">Streptomyces griseolosporeus</name>
    <dbReference type="NCBI Taxonomy" id="2064"/>
    <lineage>
        <taxon>Bacteria</taxon>
        <taxon>Bacillati</taxon>
        <taxon>Actinomycetota</taxon>
        <taxon>Actinomycetes</taxon>
        <taxon>Kitasatosporales</taxon>
        <taxon>Streptomycetaceae</taxon>
        <taxon>Kitasatospora</taxon>
    </lineage>
</organism>